<organism evidence="3 4">
    <name type="scientific">Rotaria sordida</name>
    <dbReference type="NCBI Taxonomy" id="392033"/>
    <lineage>
        <taxon>Eukaryota</taxon>
        <taxon>Metazoa</taxon>
        <taxon>Spiralia</taxon>
        <taxon>Gnathifera</taxon>
        <taxon>Rotifera</taxon>
        <taxon>Eurotatoria</taxon>
        <taxon>Bdelloidea</taxon>
        <taxon>Philodinida</taxon>
        <taxon>Philodinidae</taxon>
        <taxon>Rotaria</taxon>
    </lineage>
</organism>
<reference evidence="3" key="1">
    <citation type="submission" date="2021-02" db="EMBL/GenBank/DDBJ databases">
        <authorList>
            <person name="Nowell W R."/>
        </authorList>
    </citation>
    <scope>NUCLEOTIDE SEQUENCE</scope>
</reference>
<proteinExistence type="predicted"/>
<feature type="region of interest" description="Disordered" evidence="1">
    <location>
        <begin position="23"/>
        <end position="51"/>
    </location>
</feature>
<feature type="compositionally biased region" description="Low complexity" evidence="1">
    <location>
        <begin position="24"/>
        <end position="37"/>
    </location>
</feature>
<gene>
    <name evidence="3" type="ORF">SEV965_LOCUS31575</name>
</gene>
<keyword evidence="2" id="KW-1133">Transmembrane helix</keyword>
<protein>
    <submittedName>
        <fullName evidence="3">Uncharacterized protein</fullName>
    </submittedName>
</protein>
<keyword evidence="2" id="KW-0472">Membrane</keyword>
<comment type="caution">
    <text evidence="3">The sequence shown here is derived from an EMBL/GenBank/DDBJ whole genome shotgun (WGS) entry which is preliminary data.</text>
</comment>
<evidence type="ECO:0000313" key="3">
    <source>
        <dbReference type="EMBL" id="CAF1403931.1"/>
    </source>
</evidence>
<evidence type="ECO:0000313" key="4">
    <source>
        <dbReference type="Proteomes" id="UP000663889"/>
    </source>
</evidence>
<sequence length="286" mass="33164">MHIQFRFNDLIVNSIISHFNQLIPTPSTTSTTSNSTSDEPKASQSSLRSREAIQCRNQQRHEKRKLERQQHVIKRKLHHQWTIPQIKQYLDSLHIRYAYIPRFYNNILRLQFNNQEDQDNADITIFSICYTRPLSYEKCNCGLSSKCVQSSRGMMAGCYPLEALLQSTFQCFYNQTCINSHNIFQALNISSSTSSQFFINSSIESILNKLMVEDYSINISYENYFSQCEPLLCSYSYSGHLDILAMTSNIIGIYGGLVIIARFIVVFFFKLYLNKNQKVSPQESET</sequence>
<dbReference type="Proteomes" id="UP000663889">
    <property type="component" value="Unassembled WGS sequence"/>
</dbReference>
<dbReference type="AlphaFoldDB" id="A0A815L1Y0"/>
<feature type="transmembrane region" description="Helical" evidence="2">
    <location>
        <begin position="251"/>
        <end position="273"/>
    </location>
</feature>
<dbReference type="EMBL" id="CAJNOU010003683">
    <property type="protein sequence ID" value="CAF1403931.1"/>
    <property type="molecule type" value="Genomic_DNA"/>
</dbReference>
<evidence type="ECO:0000256" key="1">
    <source>
        <dbReference type="SAM" id="MobiDB-lite"/>
    </source>
</evidence>
<accession>A0A815L1Y0</accession>
<evidence type="ECO:0000256" key="2">
    <source>
        <dbReference type="SAM" id="Phobius"/>
    </source>
</evidence>
<name>A0A815L1Y0_9BILA</name>
<keyword evidence="2" id="KW-0812">Transmembrane</keyword>